<dbReference type="RefSeq" id="YP_001686999.1">
    <property type="nucleotide sequence ID" value="NC_010356.1"/>
</dbReference>
<gene>
    <name evidence="2" type="ORF">SGHV051</name>
</gene>
<organismHost>
    <name type="scientific">Glossina</name>
    <name type="common">tsetse flies</name>
    <dbReference type="NCBI Taxonomy" id="7393"/>
</organismHost>
<reference evidence="2 3" key="1">
    <citation type="journal article" date="2007" name="J. Virol. Methods">
        <title>Development of a non-destructive PCR method for detection of the salivary gland hypertrophy virus (SGHV) in tsetse flies.</title>
        <authorList>
            <person name="Abd-Alla A."/>
            <person name="Bossin H."/>
            <person name="Cousserans F."/>
            <person name="Parker A."/>
            <person name="Bergoin M."/>
            <person name="Robinson A."/>
        </authorList>
    </citation>
    <scope>NUCLEOTIDE SEQUENCE [LARGE SCALE GENOMIC DNA]</scope>
    <source>
        <strain evidence="3">Isolate Glossina pallidipes/Ethiopia/Seibersdorf/-</strain>
    </source>
</reference>
<keyword evidence="1" id="KW-1133">Transmembrane helix</keyword>
<reference evidence="2 3" key="2">
    <citation type="journal article" date="2008" name="J. Virol.">
        <title>Genome analysis of a Glossina pallidipes salivary gland hypertrophy virus reveals a novel, large, double-stranded circular DNA virus.</title>
        <authorList>
            <person name="Abd-Alla A.M."/>
            <person name="Cousserans F."/>
            <person name="Parker A.G."/>
            <person name="Jehle J.A."/>
            <person name="Parker N.J."/>
            <person name="Vlak J.M."/>
            <person name="Robinson A.S."/>
            <person name="Bergoin M."/>
        </authorList>
    </citation>
    <scope>NUCLEOTIDE SEQUENCE [LARGE SCALE GENOMIC DNA]</scope>
    <source>
        <strain evidence="3">Isolate Glossina pallidipes/Ethiopia/Seibersdorf/-</strain>
    </source>
</reference>
<name>B0YLK5_GHVS</name>
<dbReference type="Proteomes" id="UP000011301">
    <property type="component" value="Segment"/>
</dbReference>
<evidence type="ECO:0000256" key="1">
    <source>
        <dbReference type="SAM" id="Phobius"/>
    </source>
</evidence>
<sequence>MVLEKELSTRFCMPSNTLASLRNTLLSSKWKNDVKEMQKIIYPNDVRSVSDSTIYQNYQNKRVLFKKNEFHIINSPVVMIMNVNYKESEEISLKTFNNIYESKPIAHIQRFYVMFEKFRISIDVVYTVCLSNSGMAQIFRKTNKIFDMWNRDIFSVYIHFESENDLLENFLYNLQTNELSRQLLNIISITTTNGLSDELIQLTNIEFKRNFNYGKWINETTVDIGNSFVNIKYISNKLDGVRANFIIYDKYFIVPKWNIHIELGKYKLHSIIVFIIIIINIFIYNLDYIFGQIVAGHVELLPKENIFVIIDIHLVQENFHLFSMCVKQQQQQQQQPYDNVSDDNLVEEDKEDEEEEEATECGIEEDDTLSLTAVEEINNYCSSKSSHSYLMFSNNDDKTNITHIQAITILINPVFCKIFLTGKYKIMVQKFFPLPLEDGIDNVPHINDEISIDRIEGYLLFSEKIIFKQKKTTLDLYLNINMLHNRMHNLILKNFHIEYRTNIIKNEYFINKNGKLHVDDINGFISLPISDIAMTRYIWNVDVVFEYYLKEFMQSYLESLYFSGGERFAHFFPSWNLQINQYIFSCGNLYKEITEGVDFKQFINDTCNIIYKNSNQFCIKFLYLIEFNLDMFKKKIIYKKIRNDKSMANSTFIFKRMINK</sequence>
<keyword evidence="3" id="KW-1185">Reference proteome</keyword>
<keyword evidence="1" id="KW-0472">Membrane</keyword>
<feature type="transmembrane region" description="Helical" evidence="1">
    <location>
        <begin position="266"/>
        <end position="284"/>
    </location>
</feature>
<accession>B0YLK5</accession>
<evidence type="ECO:0000313" key="3">
    <source>
        <dbReference type="Proteomes" id="UP000011301"/>
    </source>
</evidence>
<keyword evidence="1" id="KW-0812">Transmembrane</keyword>
<evidence type="ECO:0000313" key="2">
    <source>
        <dbReference type="EMBL" id="ABQ08824.1"/>
    </source>
</evidence>
<dbReference type="KEGG" id="vg:5950824"/>
<organism evidence="2 3">
    <name type="scientific">Glossina hytrovirus (isolate Glossina pallidipes/Ethiopia/Seibersdorf/-)</name>
    <name type="common">GHV</name>
    <dbReference type="NCBI Taxonomy" id="379529"/>
    <lineage>
        <taxon>Viruses</taxon>
        <taxon>Viruses incertae sedis</taxon>
        <taxon>Naldaviricetes</taxon>
        <taxon>Lefavirales</taxon>
        <taxon>Hytrosaviridae</taxon>
        <taxon>Glossinavirus</taxon>
        <taxon>Glossinavirus glopallidipedis</taxon>
    </lineage>
</organism>
<dbReference type="GeneID" id="5950824"/>
<protein>
    <submittedName>
        <fullName evidence="2">Core-like protein</fullName>
    </submittedName>
</protein>
<proteinExistence type="predicted"/>
<dbReference type="EMBL" id="EF568108">
    <property type="protein sequence ID" value="ABQ08824.1"/>
    <property type="molecule type" value="Genomic_DNA"/>
</dbReference>